<dbReference type="Proteomes" id="UP000184388">
    <property type="component" value="Unassembled WGS sequence"/>
</dbReference>
<reference evidence="2" key="1">
    <citation type="submission" date="2016-11" db="EMBL/GenBank/DDBJ databases">
        <authorList>
            <person name="Jaros S."/>
            <person name="Januszkiewicz K."/>
            <person name="Wedrychowicz H."/>
        </authorList>
    </citation>
    <scope>NUCLEOTIDE SEQUENCE [LARGE SCALE GENOMIC DNA]</scope>
    <source>
        <strain evidence="2">CGMCC 4.3555</strain>
    </source>
</reference>
<protein>
    <recommendedName>
        <fullName evidence="3">Homeodomain-like domain-containing protein</fullName>
    </recommendedName>
</protein>
<sequence>MPARTPCPIAPSAAERMRLKLKRTTYGHKAEHRPRVRAQVVRHAAHGRSRACVAREAGLRVDAVRR</sequence>
<name>A0A9X8QM76_9ACTN</name>
<organism evidence="1 2">
    <name type="scientific">Streptomyces yunnanensis</name>
    <dbReference type="NCBI Taxonomy" id="156453"/>
    <lineage>
        <taxon>Bacteria</taxon>
        <taxon>Bacillati</taxon>
        <taxon>Actinomycetota</taxon>
        <taxon>Actinomycetes</taxon>
        <taxon>Kitasatosporales</taxon>
        <taxon>Streptomycetaceae</taxon>
        <taxon>Streptomyces</taxon>
    </lineage>
</organism>
<proteinExistence type="predicted"/>
<dbReference type="EMBL" id="FRBK01000001">
    <property type="protein sequence ID" value="SHK70115.1"/>
    <property type="molecule type" value="Genomic_DNA"/>
</dbReference>
<comment type="caution">
    <text evidence="1">The sequence shown here is derived from an EMBL/GenBank/DDBJ whole genome shotgun (WGS) entry which is preliminary data.</text>
</comment>
<accession>A0A9X8QM76</accession>
<evidence type="ECO:0000313" key="2">
    <source>
        <dbReference type="Proteomes" id="UP000184388"/>
    </source>
</evidence>
<evidence type="ECO:0000313" key="1">
    <source>
        <dbReference type="EMBL" id="SHK70115.1"/>
    </source>
</evidence>
<evidence type="ECO:0008006" key="3">
    <source>
        <dbReference type="Google" id="ProtNLM"/>
    </source>
</evidence>
<gene>
    <name evidence="1" type="ORF">SAMN05216268_10114</name>
</gene>
<dbReference type="AlphaFoldDB" id="A0A9X8QM76"/>